<dbReference type="InterPro" id="IPR014710">
    <property type="entry name" value="RmlC-like_jellyroll"/>
</dbReference>
<name>A0A150TPY9_SORCE</name>
<evidence type="ECO:0000313" key="2">
    <source>
        <dbReference type="EMBL" id="KYG06749.1"/>
    </source>
</evidence>
<sequence length="228" mass="25271">MQLNTDFDKRVVVHAARIPWQPSPIPGVERRMLDRIGGEIARATSLVRYAVGSRFSPHVHGGGEEFFVLEGVFQDEHGDFPTGTYVRNPPTSSHTPGSAPGCVIFVKLWQFDLDDRRHVRIDTNQASFVPGERPGVEILPLFKDAKEDVRLERWKAGASIEHDAPNGLELLVLRGTLVEQADHLTEYSWLRLPKGGRLAATAGEDGALVWIKSGHLGQEIRAPEPAFV</sequence>
<dbReference type="CDD" id="cd20303">
    <property type="entry name" value="cupin_ChrR_1"/>
    <property type="match status" value="1"/>
</dbReference>
<proteinExistence type="predicted"/>
<dbReference type="Pfam" id="PF12973">
    <property type="entry name" value="Cupin_7"/>
    <property type="match status" value="2"/>
</dbReference>
<reference evidence="2 3" key="1">
    <citation type="submission" date="2014-02" db="EMBL/GenBank/DDBJ databases">
        <title>The small core and large imbalanced accessory genome model reveals a collaborative survival strategy of Sorangium cellulosum strains in nature.</title>
        <authorList>
            <person name="Han K."/>
            <person name="Peng R."/>
            <person name="Blom J."/>
            <person name="Li Y.-Z."/>
        </authorList>
    </citation>
    <scope>NUCLEOTIDE SEQUENCE [LARGE SCALE GENOMIC DNA]</scope>
    <source>
        <strain evidence="2 3">So0007-03</strain>
    </source>
</reference>
<feature type="domain" description="ChrR-like cupin" evidence="1">
    <location>
        <begin position="9"/>
        <end position="111"/>
    </location>
</feature>
<feature type="domain" description="ChrR-like cupin" evidence="1">
    <location>
        <begin position="118"/>
        <end position="216"/>
    </location>
</feature>
<gene>
    <name evidence="2" type="ORF">BE21_33040</name>
</gene>
<dbReference type="AlphaFoldDB" id="A0A150TPY9"/>
<dbReference type="EMBL" id="JEME01001566">
    <property type="protein sequence ID" value="KYG06749.1"/>
    <property type="molecule type" value="Genomic_DNA"/>
</dbReference>
<dbReference type="Proteomes" id="UP000075502">
    <property type="component" value="Unassembled WGS sequence"/>
</dbReference>
<dbReference type="Gene3D" id="2.60.120.10">
    <property type="entry name" value="Jelly Rolls"/>
    <property type="match status" value="1"/>
</dbReference>
<organism evidence="2 3">
    <name type="scientific">Sorangium cellulosum</name>
    <name type="common">Polyangium cellulosum</name>
    <dbReference type="NCBI Taxonomy" id="56"/>
    <lineage>
        <taxon>Bacteria</taxon>
        <taxon>Pseudomonadati</taxon>
        <taxon>Myxococcota</taxon>
        <taxon>Polyangia</taxon>
        <taxon>Polyangiales</taxon>
        <taxon>Polyangiaceae</taxon>
        <taxon>Sorangium</taxon>
    </lineage>
</organism>
<dbReference type="InterPro" id="IPR025979">
    <property type="entry name" value="ChrR-like_cupin_dom"/>
</dbReference>
<accession>A0A150TPY9</accession>
<protein>
    <submittedName>
        <fullName evidence="2">Cupin</fullName>
    </submittedName>
</protein>
<evidence type="ECO:0000259" key="1">
    <source>
        <dbReference type="Pfam" id="PF12973"/>
    </source>
</evidence>
<dbReference type="InterPro" id="IPR011051">
    <property type="entry name" value="RmlC_Cupin_sf"/>
</dbReference>
<evidence type="ECO:0000313" key="3">
    <source>
        <dbReference type="Proteomes" id="UP000075502"/>
    </source>
</evidence>
<comment type="caution">
    <text evidence="2">The sequence shown here is derived from an EMBL/GenBank/DDBJ whole genome shotgun (WGS) entry which is preliminary data.</text>
</comment>
<dbReference type="SUPFAM" id="SSF51182">
    <property type="entry name" value="RmlC-like cupins"/>
    <property type="match status" value="2"/>
</dbReference>